<feature type="compositionally biased region" description="Polar residues" evidence="1">
    <location>
        <begin position="9"/>
        <end position="21"/>
    </location>
</feature>
<evidence type="ECO:0000256" key="1">
    <source>
        <dbReference type="SAM" id="MobiDB-lite"/>
    </source>
</evidence>
<organism evidence="2 3">
    <name type="scientific">Streptomyces finlayi</name>
    <dbReference type="NCBI Taxonomy" id="67296"/>
    <lineage>
        <taxon>Bacteria</taxon>
        <taxon>Bacillati</taxon>
        <taxon>Actinomycetota</taxon>
        <taxon>Actinomycetes</taxon>
        <taxon>Kitasatosporales</taxon>
        <taxon>Streptomycetaceae</taxon>
        <taxon>Streptomyces</taxon>
    </lineage>
</organism>
<accession>A0A919CF60</accession>
<evidence type="ECO:0000313" key="2">
    <source>
        <dbReference type="EMBL" id="GHD16882.1"/>
    </source>
</evidence>
<evidence type="ECO:0000313" key="3">
    <source>
        <dbReference type="Proteomes" id="UP000638353"/>
    </source>
</evidence>
<comment type="caution">
    <text evidence="2">The sequence shown here is derived from an EMBL/GenBank/DDBJ whole genome shotgun (WGS) entry which is preliminary data.</text>
</comment>
<feature type="region of interest" description="Disordered" evidence="1">
    <location>
        <begin position="43"/>
        <end position="80"/>
    </location>
</feature>
<reference evidence="2" key="1">
    <citation type="journal article" date="2014" name="Int. J. Syst. Evol. Microbiol.">
        <title>Complete genome sequence of Corynebacterium casei LMG S-19264T (=DSM 44701T), isolated from a smear-ripened cheese.</title>
        <authorList>
            <consortium name="US DOE Joint Genome Institute (JGI-PGF)"/>
            <person name="Walter F."/>
            <person name="Albersmeier A."/>
            <person name="Kalinowski J."/>
            <person name="Ruckert C."/>
        </authorList>
    </citation>
    <scope>NUCLEOTIDE SEQUENCE</scope>
    <source>
        <strain evidence="2">JCM 4637</strain>
    </source>
</reference>
<dbReference type="Proteomes" id="UP000638353">
    <property type="component" value="Unassembled WGS sequence"/>
</dbReference>
<sequence>MRKVFKSPKTVTQDLASTTGTPDREEDAEEMDLVAVCSVKRLGSQSDHETATARRRKLRGEASDAVRGPRRPTAVEPQSVAARSLHVSGCTNLSPFGLTA</sequence>
<feature type="region of interest" description="Disordered" evidence="1">
    <location>
        <begin position="1"/>
        <end position="28"/>
    </location>
</feature>
<dbReference type="EMBL" id="BMVC01000025">
    <property type="protein sequence ID" value="GHD16882.1"/>
    <property type="molecule type" value="Genomic_DNA"/>
</dbReference>
<dbReference type="AlphaFoldDB" id="A0A919CF60"/>
<gene>
    <name evidence="2" type="ORF">GCM10010334_78320</name>
</gene>
<name>A0A919CF60_9ACTN</name>
<reference evidence="2" key="2">
    <citation type="submission" date="2020-09" db="EMBL/GenBank/DDBJ databases">
        <authorList>
            <person name="Sun Q."/>
            <person name="Ohkuma M."/>
        </authorList>
    </citation>
    <scope>NUCLEOTIDE SEQUENCE</scope>
    <source>
        <strain evidence="2">JCM 4637</strain>
    </source>
</reference>
<proteinExistence type="predicted"/>
<protein>
    <submittedName>
        <fullName evidence="2">Uncharacterized protein</fullName>
    </submittedName>
</protein>